<dbReference type="InterPro" id="IPR032578">
    <property type="entry name" value="DUF4919"/>
</dbReference>
<feature type="signal peptide" evidence="1">
    <location>
        <begin position="1"/>
        <end position="22"/>
    </location>
</feature>
<protein>
    <submittedName>
        <fullName evidence="2">DUF4919 domain-containing protein</fullName>
    </submittedName>
</protein>
<evidence type="ECO:0000313" key="3">
    <source>
        <dbReference type="Proteomes" id="UP000326921"/>
    </source>
</evidence>
<name>A0A5Q0QCF7_9SPHI</name>
<organism evidence="2 3">
    <name type="scientific">Sphingobacterium zhuxiongii</name>
    <dbReference type="NCBI Taxonomy" id="2662364"/>
    <lineage>
        <taxon>Bacteria</taxon>
        <taxon>Pseudomonadati</taxon>
        <taxon>Bacteroidota</taxon>
        <taxon>Sphingobacteriia</taxon>
        <taxon>Sphingobacteriales</taxon>
        <taxon>Sphingobacteriaceae</taxon>
        <taxon>Sphingobacterium</taxon>
    </lineage>
</organism>
<dbReference type="Pfam" id="PF16266">
    <property type="entry name" value="DUF4919"/>
    <property type="match status" value="1"/>
</dbReference>
<proteinExistence type="predicted"/>
<gene>
    <name evidence="2" type="ORF">GFH32_09530</name>
</gene>
<evidence type="ECO:0000256" key="1">
    <source>
        <dbReference type="SAM" id="SignalP"/>
    </source>
</evidence>
<accession>A0A5Q0QCF7</accession>
<dbReference type="KEGG" id="sphe:GFH32_09530"/>
<keyword evidence="3" id="KW-1185">Reference proteome</keyword>
<evidence type="ECO:0000313" key="2">
    <source>
        <dbReference type="EMBL" id="QGA26551.1"/>
    </source>
</evidence>
<sequence length="218" mass="25465">MIMKMKLILTLFIAVQLLIANAQDSTKITIPNFQDKYSEYVTKLEAGDTDIDYQDFRFSFIESEQFILATKQIVLQNQLKTEMYQEYHNENYQEAMKLAKQILSFDYTSLDAHKILRHCYQDQDDKDNFEKYLNIQLGLFQSIITSGDGRSCATGWKVIQVSEEYFVLHILKANKEKQSLVTEGGLCDQLDVVMEDGTKRTFYFDVSKVFEGYKKLKM</sequence>
<dbReference type="EMBL" id="CP045652">
    <property type="protein sequence ID" value="QGA26551.1"/>
    <property type="molecule type" value="Genomic_DNA"/>
</dbReference>
<keyword evidence="1" id="KW-0732">Signal</keyword>
<dbReference type="Proteomes" id="UP000326921">
    <property type="component" value="Chromosome"/>
</dbReference>
<feature type="chain" id="PRO_5024899408" evidence="1">
    <location>
        <begin position="23"/>
        <end position="218"/>
    </location>
</feature>
<reference evidence="2 3" key="1">
    <citation type="submission" date="2019-10" db="EMBL/GenBank/DDBJ databases">
        <authorList>
            <person name="Dong K."/>
        </authorList>
    </citation>
    <scope>NUCLEOTIDE SEQUENCE [LARGE SCALE GENOMIC DNA]</scope>
    <source>
        <strain evidence="3">dk4302</strain>
    </source>
</reference>
<dbReference type="AlphaFoldDB" id="A0A5Q0QCF7"/>